<comment type="caution">
    <text evidence="1">The sequence shown here is derived from an EMBL/GenBank/DDBJ whole genome shotgun (WGS) entry which is preliminary data.</text>
</comment>
<protein>
    <submittedName>
        <fullName evidence="1">Uncharacterized protein</fullName>
    </submittedName>
</protein>
<dbReference type="Proteomes" id="UP001245683">
    <property type="component" value="Unassembled WGS sequence"/>
</dbReference>
<dbReference type="RefSeq" id="WP_315340024.1">
    <property type="nucleotide sequence ID" value="NZ_JAVDZE010000001.1"/>
</dbReference>
<evidence type="ECO:0000313" key="2">
    <source>
        <dbReference type="Proteomes" id="UP001245683"/>
    </source>
</evidence>
<accession>A0AAE4NVG6</accession>
<dbReference type="EMBL" id="JAVDZE010000001">
    <property type="protein sequence ID" value="MDV3103381.1"/>
    <property type="molecule type" value="Genomic_DNA"/>
</dbReference>
<keyword evidence="2" id="KW-1185">Reference proteome</keyword>
<proteinExistence type="predicted"/>
<name>A0AAE4NVG6_9EURY</name>
<sequence>MNVRSFLKFLFFHLPRILFQVAGLFRAINRGKRAFREGLESEGLPKELVEELLGEFDPLEGFDLREALGFFRGEKQGLTCFSTPLSGDHRKCTPPAGKGPN</sequence>
<dbReference type="AlphaFoldDB" id="A0AAE4NVG6"/>
<gene>
    <name evidence="1" type="ORF">RBI02_02300</name>
</gene>
<reference evidence="1 2" key="1">
    <citation type="submission" date="2023-08" db="EMBL/GenBank/DDBJ databases">
        <title>Draft genome sequence of Thermococcus waiotapuensis WT1T, a thermophilic sulphur-dependent archaeon from order Thermococcales.</title>
        <authorList>
            <person name="Manners S.H."/>
            <person name="Carere C.R."/>
            <person name="Dhami M.K."/>
            <person name="Dobson R.C.J."/>
            <person name="Stott M.B."/>
        </authorList>
    </citation>
    <scope>NUCLEOTIDE SEQUENCE [LARGE SCALE GENOMIC DNA]</scope>
    <source>
        <strain evidence="1 2">WT1</strain>
    </source>
</reference>
<organism evidence="1 2">
    <name type="scientific">Thermococcus waiotapuensis</name>
    <dbReference type="NCBI Taxonomy" id="90909"/>
    <lineage>
        <taxon>Archaea</taxon>
        <taxon>Methanobacteriati</taxon>
        <taxon>Methanobacteriota</taxon>
        <taxon>Thermococci</taxon>
        <taxon>Thermococcales</taxon>
        <taxon>Thermococcaceae</taxon>
        <taxon>Thermococcus</taxon>
    </lineage>
</organism>
<evidence type="ECO:0000313" key="1">
    <source>
        <dbReference type="EMBL" id="MDV3103381.1"/>
    </source>
</evidence>